<keyword evidence="2" id="KW-1185">Reference proteome</keyword>
<evidence type="ECO:0000313" key="1">
    <source>
        <dbReference type="EMBL" id="MCT7658050.1"/>
    </source>
</evidence>
<sequence>MRSADRRRGLTFAESRAWVIAAADGGWDTRAAERMRTFATTSGAADLELPASWTALYARRFM</sequence>
<dbReference type="EMBL" id="JAODWD010000002">
    <property type="protein sequence ID" value="MCT7658050.1"/>
    <property type="molecule type" value="Genomic_DNA"/>
</dbReference>
<proteinExistence type="predicted"/>
<reference evidence="2" key="1">
    <citation type="submission" date="2023-07" db="EMBL/GenBank/DDBJ databases">
        <authorList>
            <person name="Deng Y."/>
            <person name="Zhang Y.-Q."/>
        </authorList>
    </citation>
    <scope>NUCLEOTIDE SEQUENCE [LARGE SCALE GENOMIC DNA]</scope>
    <source>
        <strain evidence="2">CPCC 205710</strain>
    </source>
</reference>
<dbReference type="RefSeq" id="WP_260992140.1">
    <property type="nucleotide sequence ID" value="NZ_JAODWD010000002.1"/>
</dbReference>
<evidence type="ECO:0000313" key="2">
    <source>
        <dbReference type="Proteomes" id="UP001206639"/>
    </source>
</evidence>
<name>A0ABT2MA54_9MYCO</name>
<protein>
    <submittedName>
        <fullName evidence="1">Uncharacterized protein</fullName>
    </submittedName>
</protein>
<accession>A0ABT2MA54</accession>
<dbReference type="Proteomes" id="UP001206639">
    <property type="component" value="Unassembled WGS sequence"/>
</dbReference>
<gene>
    <name evidence="1" type="ORF">N4S67_06410</name>
</gene>
<organism evidence="1 2">
    <name type="scientific">Mycobacterium deserti</name>
    <dbReference type="NCBI Taxonomy" id="2978347"/>
    <lineage>
        <taxon>Bacteria</taxon>
        <taxon>Bacillati</taxon>
        <taxon>Actinomycetota</taxon>
        <taxon>Actinomycetes</taxon>
        <taxon>Mycobacteriales</taxon>
        <taxon>Mycobacteriaceae</taxon>
        <taxon>Mycobacterium</taxon>
    </lineage>
</organism>
<comment type="caution">
    <text evidence="1">The sequence shown here is derived from an EMBL/GenBank/DDBJ whole genome shotgun (WGS) entry which is preliminary data.</text>
</comment>